<gene>
    <name evidence="1" type="ORF">KME07_08485</name>
</gene>
<sequence length="306" mass="33365">MATHPLDLQKAEELLAELLVEVKQQEGALAGGDAEAKTRGVTAIRRLQATKVTFGNPNQKLLRLSTEAIAKMGLELDYATQQQMSSYDFYSLTLRVNWQVEDSVAISSLSCNLDFGPKQGGSNEPIIHDIFPSAAYSSVLKVTAAAKLGFNSELKYSIGVDASQLAEFASLPGELKAKVESDNSLKAAVEIPEQTRQMGRFELTTDGIGSPGCSWRFQASKLQGLLAVEFRVIFQVPKGWDSIDLVGQAWVEPNIMVLNGELSHVIEAIPGFLSNKFGNESKAAREFAVGSQEKWMNDSRIVLPQV</sequence>
<protein>
    <submittedName>
        <fullName evidence="1">Uncharacterized protein</fullName>
    </submittedName>
</protein>
<proteinExistence type="predicted"/>
<dbReference type="Proteomes" id="UP000707356">
    <property type="component" value="Unassembled WGS sequence"/>
</dbReference>
<reference evidence="1" key="1">
    <citation type="submission" date="2021-05" db="EMBL/GenBank/DDBJ databases">
        <authorList>
            <person name="Pietrasiak N."/>
            <person name="Ward R."/>
            <person name="Stajich J.E."/>
            <person name="Kurbessoian T."/>
        </authorList>
    </citation>
    <scope>NUCLEOTIDE SEQUENCE</scope>
    <source>
        <strain evidence="1">GSE-TBD4-15B</strain>
    </source>
</reference>
<evidence type="ECO:0000313" key="2">
    <source>
        <dbReference type="Proteomes" id="UP000707356"/>
    </source>
</evidence>
<dbReference type="AlphaFoldDB" id="A0A951U484"/>
<name>A0A951U484_9CYAN</name>
<evidence type="ECO:0000313" key="1">
    <source>
        <dbReference type="EMBL" id="MBW4465464.1"/>
    </source>
</evidence>
<organism evidence="1 2">
    <name type="scientific">Pegethrix bostrychoides GSE-TBD4-15B</name>
    <dbReference type="NCBI Taxonomy" id="2839662"/>
    <lineage>
        <taxon>Bacteria</taxon>
        <taxon>Bacillati</taxon>
        <taxon>Cyanobacteriota</taxon>
        <taxon>Cyanophyceae</taxon>
        <taxon>Oculatellales</taxon>
        <taxon>Oculatellaceae</taxon>
        <taxon>Pegethrix</taxon>
    </lineage>
</organism>
<reference evidence="1" key="2">
    <citation type="journal article" date="2022" name="Microbiol. Resour. Announc.">
        <title>Metagenome Sequencing to Explore Phylogenomics of Terrestrial Cyanobacteria.</title>
        <authorList>
            <person name="Ward R.D."/>
            <person name="Stajich J.E."/>
            <person name="Johansen J.R."/>
            <person name="Huntemann M."/>
            <person name="Clum A."/>
            <person name="Foster B."/>
            <person name="Foster B."/>
            <person name="Roux S."/>
            <person name="Palaniappan K."/>
            <person name="Varghese N."/>
            <person name="Mukherjee S."/>
            <person name="Reddy T.B.K."/>
            <person name="Daum C."/>
            <person name="Copeland A."/>
            <person name="Chen I.A."/>
            <person name="Ivanova N.N."/>
            <person name="Kyrpides N.C."/>
            <person name="Shapiro N."/>
            <person name="Eloe-Fadrosh E.A."/>
            <person name="Pietrasiak N."/>
        </authorList>
    </citation>
    <scope>NUCLEOTIDE SEQUENCE</scope>
    <source>
        <strain evidence="1">GSE-TBD4-15B</strain>
    </source>
</reference>
<accession>A0A951U484</accession>
<dbReference type="EMBL" id="JAHHHV010000044">
    <property type="protein sequence ID" value="MBW4465464.1"/>
    <property type="molecule type" value="Genomic_DNA"/>
</dbReference>
<comment type="caution">
    <text evidence="1">The sequence shown here is derived from an EMBL/GenBank/DDBJ whole genome shotgun (WGS) entry which is preliminary data.</text>
</comment>